<organism evidence="3 4">
    <name type="scientific">Citrus sinensis</name>
    <name type="common">Sweet orange</name>
    <name type="synonym">Citrus aurantium var. sinensis</name>
    <dbReference type="NCBI Taxonomy" id="2711"/>
    <lineage>
        <taxon>Eukaryota</taxon>
        <taxon>Viridiplantae</taxon>
        <taxon>Streptophyta</taxon>
        <taxon>Embryophyta</taxon>
        <taxon>Tracheophyta</taxon>
        <taxon>Spermatophyta</taxon>
        <taxon>Magnoliopsida</taxon>
        <taxon>eudicotyledons</taxon>
        <taxon>Gunneridae</taxon>
        <taxon>Pentapetalae</taxon>
        <taxon>rosids</taxon>
        <taxon>malvids</taxon>
        <taxon>Sapindales</taxon>
        <taxon>Rutaceae</taxon>
        <taxon>Aurantioideae</taxon>
        <taxon>Citrus</taxon>
    </lineage>
</organism>
<dbReference type="PANTHER" id="PTHR11017:SF574">
    <property type="entry name" value="ADP-RIBOSYL CYCLASE_CYCLIC ADP-RIBOSE HYDROLASE"/>
    <property type="match status" value="1"/>
</dbReference>
<gene>
    <name evidence="3" type="ORF">CISIN_1g040979mg</name>
</gene>
<dbReference type="GO" id="GO:0043531">
    <property type="term" value="F:ADP binding"/>
    <property type="evidence" value="ECO:0007669"/>
    <property type="project" value="InterPro"/>
</dbReference>
<dbReference type="Pfam" id="PF01582">
    <property type="entry name" value="TIR"/>
    <property type="match status" value="1"/>
</dbReference>
<dbReference type="InterPro" id="IPR000157">
    <property type="entry name" value="TIR_dom"/>
</dbReference>
<dbReference type="Proteomes" id="UP000027120">
    <property type="component" value="Unassembled WGS sequence"/>
</dbReference>
<dbReference type="AlphaFoldDB" id="A0A067FZQ6"/>
<dbReference type="PRINTS" id="PR00364">
    <property type="entry name" value="DISEASERSIST"/>
</dbReference>
<dbReference type="SMR" id="A0A067FZQ6"/>
<keyword evidence="1" id="KW-0520">NAD</keyword>
<dbReference type="STRING" id="2711.A0A067FZQ6"/>
<evidence type="ECO:0000256" key="1">
    <source>
        <dbReference type="ARBA" id="ARBA00023027"/>
    </source>
</evidence>
<dbReference type="Pfam" id="PF00931">
    <property type="entry name" value="NB-ARC"/>
    <property type="match status" value="1"/>
</dbReference>
<feature type="non-terminal residue" evidence="3">
    <location>
        <position position="1"/>
    </location>
</feature>
<evidence type="ECO:0000313" key="3">
    <source>
        <dbReference type="EMBL" id="KDO71620.1"/>
    </source>
</evidence>
<dbReference type="Gene3D" id="3.40.50.300">
    <property type="entry name" value="P-loop containing nucleotide triphosphate hydrolases"/>
    <property type="match status" value="1"/>
</dbReference>
<dbReference type="InterPro" id="IPR027417">
    <property type="entry name" value="P-loop_NTPase"/>
</dbReference>
<dbReference type="SUPFAM" id="SSF52200">
    <property type="entry name" value="Toll/Interleukin receptor TIR domain"/>
    <property type="match status" value="1"/>
</dbReference>
<evidence type="ECO:0000259" key="2">
    <source>
        <dbReference type="PROSITE" id="PS50104"/>
    </source>
</evidence>
<dbReference type="Gene3D" id="3.40.50.10140">
    <property type="entry name" value="Toll/interleukin-1 receptor homology (TIR) domain"/>
    <property type="match status" value="1"/>
</dbReference>
<protein>
    <recommendedName>
        <fullName evidence="2">TIR domain-containing protein</fullName>
    </recommendedName>
</protein>
<dbReference type="PaxDb" id="2711-XP_006466125.1"/>
<accession>A0A067FZQ6</accession>
<feature type="non-terminal residue" evidence="3">
    <location>
        <position position="292"/>
    </location>
</feature>
<dbReference type="InterPro" id="IPR044974">
    <property type="entry name" value="Disease_R_plants"/>
</dbReference>
<reference evidence="3 4" key="1">
    <citation type="submission" date="2014-04" db="EMBL/GenBank/DDBJ databases">
        <authorList>
            <consortium name="International Citrus Genome Consortium"/>
            <person name="Gmitter F."/>
            <person name="Chen C."/>
            <person name="Farmerie W."/>
            <person name="Harkins T."/>
            <person name="Desany B."/>
            <person name="Mohiuddin M."/>
            <person name="Kodira C."/>
            <person name="Borodovsky M."/>
            <person name="Lomsadze A."/>
            <person name="Burns P."/>
            <person name="Jenkins J."/>
            <person name="Prochnik S."/>
            <person name="Shu S."/>
            <person name="Chapman J."/>
            <person name="Pitluck S."/>
            <person name="Schmutz J."/>
            <person name="Rokhsar D."/>
        </authorList>
    </citation>
    <scope>NUCLEOTIDE SEQUENCE</scope>
</reference>
<proteinExistence type="predicted"/>
<feature type="domain" description="TIR" evidence="2">
    <location>
        <begin position="1"/>
        <end position="175"/>
    </location>
</feature>
<dbReference type="SUPFAM" id="SSF52540">
    <property type="entry name" value="P-loop containing nucleoside triphosphate hydrolases"/>
    <property type="match status" value="1"/>
</dbReference>
<keyword evidence="4" id="KW-1185">Reference proteome</keyword>
<dbReference type="FunFam" id="3.40.50.10140:FF:000007">
    <property type="entry name" value="Disease resistance protein (TIR-NBS-LRR class)"/>
    <property type="match status" value="1"/>
</dbReference>
<dbReference type="PANTHER" id="PTHR11017">
    <property type="entry name" value="LEUCINE-RICH REPEAT-CONTAINING PROTEIN"/>
    <property type="match status" value="1"/>
</dbReference>
<dbReference type="SMART" id="SM00255">
    <property type="entry name" value="TIR"/>
    <property type="match status" value="1"/>
</dbReference>
<dbReference type="GO" id="GO:0007165">
    <property type="term" value="P:signal transduction"/>
    <property type="evidence" value="ECO:0007669"/>
    <property type="project" value="InterPro"/>
</dbReference>
<dbReference type="InterPro" id="IPR035897">
    <property type="entry name" value="Toll_tir_struct_dom_sf"/>
</dbReference>
<dbReference type="PROSITE" id="PS50104">
    <property type="entry name" value="TIR"/>
    <property type="match status" value="1"/>
</dbReference>
<sequence>KYEVFLNFRGKDTRNGFTSHLAAALHRKQIQFFIDDEELRKGDEISPAFSNAIQNSDISIVIFSKDYASSKWCLNELVKILDSKKMNGQIVIPVFYQVDPSDVRKQKGSFGEAFIHLENNFAGKVKKWRDAVTEASNLSGYDSTESRLCLLFWSGNKKCEFFPLPYISKKLEDASDLTDLDGFVGLNSRIEDLKSLLRLELHDVRVIGIWGMGGIGKTTIASVVFHQISGDFQGKCFMRNVRDESNKKGVVHVRDEVICEVLEENLKIGTSIIPPRIQKRLQLMKVLIVLDD</sequence>
<dbReference type="EMBL" id="KK784889">
    <property type="protein sequence ID" value="KDO71620.1"/>
    <property type="molecule type" value="Genomic_DNA"/>
</dbReference>
<name>A0A067FZQ6_CITSI</name>
<dbReference type="InterPro" id="IPR002182">
    <property type="entry name" value="NB-ARC"/>
</dbReference>
<dbReference type="GO" id="GO:0006952">
    <property type="term" value="P:defense response"/>
    <property type="evidence" value="ECO:0007669"/>
    <property type="project" value="InterPro"/>
</dbReference>
<evidence type="ECO:0000313" key="4">
    <source>
        <dbReference type="Proteomes" id="UP000027120"/>
    </source>
</evidence>